<comment type="caution">
    <text evidence="2">The sequence shown here is derived from an EMBL/GenBank/DDBJ whole genome shotgun (WGS) entry which is preliminary data.</text>
</comment>
<organism evidence="2 3">
    <name type="scientific">Aphanocapsa feldmannii 277cV</name>
    <dbReference type="NCBI Taxonomy" id="2507553"/>
    <lineage>
        <taxon>Bacteria</taxon>
        <taxon>Bacillati</taxon>
        <taxon>Cyanobacteriota</taxon>
        <taxon>Cyanophyceae</taxon>
        <taxon>Oscillatoriophycideae</taxon>
        <taxon>Chroococcales</taxon>
        <taxon>Microcystaceae</taxon>
        <taxon>Aphanocapsa</taxon>
    </lineage>
</organism>
<gene>
    <name evidence="2" type="ORF">ERJ67_09185</name>
</gene>
<feature type="domain" description="DUF6851" evidence="1">
    <location>
        <begin position="1"/>
        <end position="147"/>
    </location>
</feature>
<reference evidence="2 3" key="1">
    <citation type="journal article" date="2019" name="mSystems">
        <title>Life at home and on the roam: Genomic adaptions reflect the dual lifestyle of an intracellular, facultative symbiont.</title>
        <authorList>
            <person name="Burgsdorf I."/>
        </authorList>
    </citation>
    <scope>NUCLEOTIDE SEQUENCE [LARGE SCALE GENOMIC DNA]</scope>
    <source>
        <strain evidence="2">277cV</strain>
    </source>
</reference>
<dbReference type="SUPFAM" id="SSF48317">
    <property type="entry name" value="Acid phosphatase/Vanadium-dependent haloperoxidase"/>
    <property type="match status" value="1"/>
</dbReference>
<dbReference type="AlphaFoldDB" id="A0A524RLH2"/>
<dbReference type="InterPro" id="IPR036938">
    <property type="entry name" value="PAP2/HPO_sf"/>
</dbReference>
<proteinExistence type="predicted"/>
<dbReference type="Gene3D" id="1.10.606.10">
    <property type="entry name" value="Vanadium-containing Chloroperoxidase, domain 2"/>
    <property type="match status" value="1"/>
</dbReference>
<dbReference type="CDD" id="cd03398">
    <property type="entry name" value="PAP2_haloperoxidase"/>
    <property type="match status" value="1"/>
</dbReference>
<protein>
    <recommendedName>
        <fullName evidence="1">DUF6851 domain-containing protein</fullName>
    </recommendedName>
</protein>
<dbReference type="Proteomes" id="UP000317990">
    <property type="component" value="Unassembled WGS sequence"/>
</dbReference>
<dbReference type="PANTHER" id="PTHR34599">
    <property type="entry name" value="PEROXIDASE-RELATED"/>
    <property type="match status" value="1"/>
</dbReference>
<accession>A0A524RLH2</accession>
<evidence type="ECO:0000313" key="3">
    <source>
        <dbReference type="Proteomes" id="UP000317990"/>
    </source>
</evidence>
<dbReference type="PANTHER" id="PTHR34599:SF2">
    <property type="entry name" value="TRAF-TYPE DOMAIN-CONTAINING PROTEIN"/>
    <property type="match status" value="1"/>
</dbReference>
<dbReference type="InterPro" id="IPR049283">
    <property type="entry name" value="DUF6851"/>
</dbReference>
<dbReference type="EMBL" id="SRMO01000084">
    <property type="protein sequence ID" value="TGG90886.1"/>
    <property type="molecule type" value="Genomic_DNA"/>
</dbReference>
<dbReference type="Pfam" id="PF21167">
    <property type="entry name" value="DUF6851"/>
    <property type="match status" value="1"/>
</dbReference>
<dbReference type="InterPro" id="IPR016119">
    <property type="entry name" value="Br/Cl_peroxidase_C"/>
</dbReference>
<name>A0A524RLH2_9CHRO</name>
<dbReference type="InterPro" id="IPR052559">
    <property type="entry name" value="V-haloperoxidase"/>
</dbReference>
<dbReference type="GO" id="GO:0004601">
    <property type="term" value="F:peroxidase activity"/>
    <property type="evidence" value="ECO:0007669"/>
    <property type="project" value="InterPro"/>
</dbReference>
<sequence length="577" mass="63672">MYDAWAIYSESATPYLLGDAEAPCMSLIPPKTDNVRSQRQEAVSHAAWRIIRHRFRHSPSARHTRMNADALMSALGYDTDVASAGAAIKPAARLGKCIGEFYISRGLTDGSNEANDYGIKNYRPVNPPLEVYDPGNYELIHPDRWQPLSLEQFVDQSGFMITTDTADFVTPEWGRVMPFALTKDDLTVHERGGSEYYVYHDPGPPPTLRGPLAELYKWGFSLVAIWSSELSPEDGVLIDIAPSSMGNVRDLPRTFEEHIDFYSFGVEGSGHDINPATGKSYEPQLVPKGDYVRVLAEFWADGPDSETPPGHWFTILNTVNDHELHIRQLGGKGPELEPLEWDIKAYFTLGGAMHDASIAAWGIKGWYDYVRPISALRAMAGRGQSSDPVLPSWSTDGIPLVEGFIELVSPDDPLAGEYGEHVDKIKLLAWRGPDSVDDPATDVAGVGWILADNWWPYQRPSFVTPPFAGYVSGHSTYSRAAAEVLTALTGNPFFPGGMSEFEASAKSFLVFERGPSVDMTLQWATYRDAADQCSLSRIWGGIHPPADDIPGRLIGARVGLDAFRSATSHFQPLPPRR</sequence>
<evidence type="ECO:0000313" key="2">
    <source>
        <dbReference type="EMBL" id="TGG90886.1"/>
    </source>
</evidence>
<evidence type="ECO:0000259" key="1">
    <source>
        <dbReference type="Pfam" id="PF21167"/>
    </source>
</evidence>